<organism evidence="2 3">
    <name type="scientific">Oculimacula yallundae</name>
    <dbReference type="NCBI Taxonomy" id="86028"/>
    <lineage>
        <taxon>Eukaryota</taxon>
        <taxon>Fungi</taxon>
        <taxon>Dikarya</taxon>
        <taxon>Ascomycota</taxon>
        <taxon>Pezizomycotina</taxon>
        <taxon>Leotiomycetes</taxon>
        <taxon>Helotiales</taxon>
        <taxon>Ploettnerulaceae</taxon>
        <taxon>Oculimacula</taxon>
    </lineage>
</organism>
<name>A0ABR4BY35_9HELO</name>
<evidence type="ECO:0000313" key="2">
    <source>
        <dbReference type="EMBL" id="KAL2062166.1"/>
    </source>
</evidence>
<dbReference type="Gene3D" id="2.170.270.10">
    <property type="entry name" value="SET domain"/>
    <property type="match status" value="1"/>
</dbReference>
<dbReference type="InterPro" id="IPR046341">
    <property type="entry name" value="SET_dom_sf"/>
</dbReference>
<dbReference type="PROSITE" id="PS50280">
    <property type="entry name" value="SET"/>
    <property type="match status" value="1"/>
</dbReference>
<dbReference type="Pfam" id="PF00856">
    <property type="entry name" value="SET"/>
    <property type="match status" value="1"/>
</dbReference>
<proteinExistence type="predicted"/>
<comment type="caution">
    <text evidence="2">The sequence shown here is derived from an EMBL/GenBank/DDBJ whole genome shotgun (WGS) entry which is preliminary data.</text>
</comment>
<accession>A0ABR4BY35</accession>
<dbReference type="Proteomes" id="UP001595075">
    <property type="component" value="Unassembled WGS sequence"/>
</dbReference>
<dbReference type="SUPFAM" id="SSF82199">
    <property type="entry name" value="SET domain"/>
    <property type="match status" value="1"/>
</dbReference>
<keyword evidence="3" id="KW-1185">Reference proteome</keyword>
<evidence type="ECO:0000313" key="3">
    <source>
        <dbReference type="Proteomes" id="UP001595075"/>
    </source>
</evidence>
<dbReference type="PANTHER" id="PTHR47332:SF2">
    <property type="entry name" value="SET-6"/>
    <property type="match status" value="1"/>
</dbReference>
<reference evidence="2 3" key="1">
    <citation type="journal article" date="2024" name="Commun. Biol.">
        <title>Comparative genomic analysis of thermophilic fungi reveals convergent evolutionary adaptations and gene losses.</title>
        <authorList>
            <person name="Steindorff A.S."/>
            <person name="Aguilar-Pontes M.V."/>
            <person name="Robinson A.J."/>
            <person name="Andreopoulos B."/>
            <person name="LaButti K."/>
            <person name="Kuo A."/>
            <person name="Mondo S."/>
            <person name="Riley R."/>
            <person name="Otillar R."/>
            <person name="Haridas S."/>
            <person name="Lipzen A."/>
            <person name="Grimwood J."/>
            <person name="Schmutz J."/>
            <person name="Clum A."/>
            <person name="Reid I.D."/>
            <person name="Moisan M.C."/>
            <person name="Butler G."/>
            <person name="Nguyen T.T.M."/>
            <person name="Dewar K."/>
            <person name="Conant G."/>
            <person name="Drula E."/>
            <person name="Henrissat B."/>
            <person name="Hansel C."/>
            <person name="Singer S."/>
            <person name="Hutchinson M.I."/>
            <person name="de Vries R.P."/>
            <person name="Natvig D.O."/>
            <person name="Powell A.J."/>
            <person name="Tsang A."/>
            <person name="Grigoriev I.V."/>
        </authorList>
    </citation>
    <scope>NUCLEOTIDE SEQUENCE [LARGE SCALE GENOMIC DNA]</scope>
    <source>
        <strain evidence="2 3">CBS 494.80</strain>
    </source>
</reference>
<evidence type="ECO:0000259" key="1">
    <source>
        <dbReference type="PROSITE" id="PS50280"/>
    </source>
</evidence>
<dbReference type="InterPro" id="IPR001214">
    <property type="entry name" value="SET_dom"/>
</dbReference>
<gene>
    <name evidence="2" type="ORF">VTL71DRAFT_6432</name>
</gene>
<dbReference type="EMBL" id="JAZHXI010000017">
    <property type="protein sequence ID" value="KAL2062166.1"/>
    <property type="molecule type" value="Genomic_DNA"/>
</dbReference>
<protein>
    <recommendedName>
        <fullName evidence="1">SET domain-containing protein</fullName>
    </recommendedName>
</protein>
<dbReference type="PANTHER" id="PTHR47332">
    <property type="entry name" value="SET DOMAIN-CONTAINING PROTEIN 5"/>
    <property type="match status" value="1"/>
</dbReference>
<feature type="domain" description="SET" evidence="1">
    <location>
        <begin position="98"/>
        <end position="253"/>
    </location>
</feature>
<sequence length="280" mass="32394">MTYEECIPYELSGWRLELVQQCFSQHPRNSGIDQFYNERPSDSELRRKILECSGGTVYSMDLVEEGMETVQRSINRSWDIYHEGKVPASNFMRSRKSVPYEIVNLIGIEGERRGMIASRDLKAGETILEEFPIIVTILPLQHSIPLLFLLPQKALEAILLLHNESRVDGLSPRKTTDHCLRLTGLLQGTMDENVWRVWHTANMLMRVLTLTGSMFNHSSRPNIIRGWDRKTEETTFITKCDVKKGEELVLDYCPRGCMSNEARELYLRRNGLWSVLDEDQ</sequence>
<dbReference type="InterPro" id="IPR053185">
    <property type="entry name" value="SET_domain_protein"/>
</dbReference>